<dbReference type="EMBL" id="CP034086">
    <property type="protein sequence ID" value="AZG75815.1"/>
    <property type="molecule type" value="Genomic_DNA"/>
</dbReference>
<protein>
    <submittedName>
        <fullName evidence="3">DUF262 domain-containing protein</fullName>
    </submittedName>
</protein>
<reference evidence="3 4" key="1">
    <citation type="submission" date="2018-11" db="EMBL/GenBank/DDBJ databases">
        <title>Genome squencing of methanotrophic bacteria isolated from alkaline groundwater in Korea.</title>
        <authorList>
            <person name="Nguyen L.N."/>
        </authorList>
    </citation>
    <scope>NUCLEOTIDE SEQUENCE [LARGE SCALE GENOMIC DNA]</scope>
    <source>
        <strain evidence="3 4">GW6</strain>
    </source>
</reference>
<gene>
    <name evidence="3" type="ORF">EHO51_03155</name>
</gene>
<feature type="domain" description="GmrSD restriction endonucleases C-terminal" evidence="2">
    <location>
        <begin position="453"/>
        <end position="619"/>
    </location>
</feature>
<organism evidence="3 4">
    <name type="scientific">Methylocystis rosea</name>
    <dbReference type="NCBI Taxonomy" id="173366"/>
    <lineage>
        <taxon>Bacteria</taxon>
        <taxon>Pseudomonadati</taxon>
        <taxon>Pseudomonadota</taxon>
        <taxon>Alphaproteobacteria</taxon>
        <taxon>Hyphomicrobiales</taxon>
        <taxon>Methylocystaceae</taxon>
        <taxon>Methylocystis</taxon>
    </lineage>
</organism>
<dbReference type="PANTHER" id="PTHR35149">
    <property type="entry name" value="SLL5132 PROTEIN"/>
    <property type="match status" value="1"/>
</dbReference>
<proteinExistence type="predicted"/>
<dbReference type="InterPro" id="IPR011089">
    <property type="entry name" value="GmrSD_C"/>
</dbReference>
<evidence type="ECO:0000259" key="2">
    <source>
        <dbReference type="Pfam" id="PF07510"/>
    </source>
</evidence>
<dbReference type="AlphaFoldDB" id="A0A3G8M3D4"/>
<evidence type="ECO:0000259" key="1">
    <source>
        <dbReference type="Pfam" id="PF03235"/>
    </source>
</evidence>
<dbReference type="Pfam" id="PF07510">
    <property type="entry name" value="GmrSD_C"/>
    <property type="match status" value="1"/>
</dbReference>
<dbReference type="Proteomes" id="UP000273982">
    <property type="component" value="Chromosome"/>
</dbReference>
<dbReference type="InterPro" id="IPR004919">
    <property type="entry name" value="GmrSD_N"/>
</dbReference>
<evidence type="ECO:0000313" key="3">
    <source>
        <dbReference type="EMBL" id="AZG75815.1"/>
    </source>
</evidence>
<feature type="domain" description="GmrSD restriction endonucleases N-terminal" evidence="1">
    <location>
        <begin position="8"/>
        <end position="258"/>
    </location>
</feature>
<name>A0A3G8M3D4_9HYPH</name>
<evidence type="ECO:0000313" key="4">
    <source>
        <dbReference type="Proteomes" id="UP000273982"/>
    </source>
</evidence>
<dbReference type="KEGG" id="mros:EHO51_03155"/>
<accession>A0A3G8M3D4</accession>
<dbReference type="PANTHER" id="PTHR35149:SF1">
    <property type="entry name" value="DUF5655 DOMAIN-CONTAINING PROTEIN"/>
    <property type="match status" value="1"/>
</dbReference>
<sequence>MLADTISVQKLFQDRRQYRVPFFQRPYVWNKEDQWERLWADISEKADMRHDGDQPTPHFLGAAVLEPQKREGLIGVDTFHIIDGQQRLTTLQYFLAALAIVLRNEEQATLLSVVDGCLKNGNLDTMEQPDIEIFKVWPTFRDRAHFQLAMSALSFDELRERFPRSFTQSGGLKKVGVDHPPALEAIWYFAEQISQWTSKEPDTQKAARLRAISEAVFRDLQLVSIALGEQDDAQIIFETLNGHGAQLHATDLIRNFIFMRADRENAPAAQLFETLWSQFEGDFWTDEQRRGRLRKPRMEWFIQTALQSVLGEEVEVGRLYASYRRFAMGKGQSIKAAVQLKVLDGHANNYRQLVSGIGEDAIARFGRRMAVWDASTTHALALRIAASGLSDEAQKELYDDLTSYFVRRAVCDLPTKNYNKIFLNQLKKVSASELTPDSLHASLAGLEGDTSRWPRDEEFKKAWLTKKVYPGNLDAPRIKAVLSEIEAAMRPERSEEPLPSGLENLDIDHILPTSWFQYWPLSDGTKVESSEASGIGLSFMIDEPLTEKQLAIHRREEAKATMGNLTLLHYGVNRSLQNCEFVVKSDALFQVSNLHLNRSIVLLKEWDEAHINERGQALFNHAVSLWRGPRV</sequence>
<dbReference type="RefSeq" id="WP_124737666.1">
    <property type="nucleotide sequence ID" value="NZ_CP034086.1"/>
</dbReference>
<dbReference type="Pfam" id="PF03235">
    <property type="entry name" value="GmrSD_N"/>
    <property type="match status" value="1"/>
</dbReference>